<dbReference type="InterPro" id="IPR004046">
    <property type="entry name" value="GST_C"/>
</dbReference>
<accession>A0A0P4WPH2</accession>
<dbReference type="Pfam" id="PF14497">
    <property type="entry name" value="GST_C_3"/>
    <property type="match status" value="1"/>
</dbReference>
<dbReference type="CDD" id="cd03045">
    <property type="entry name" value="GST_N_Delta_Epsilon"/>
    <property type="match status" value="1"/>
</dbReference>
<dbReference type="FunFam" id="1.20.1050.10:FF:000007">
    <property type="entry name" value="Glutathione S-transferase 1-1"/>
    <property type="match status" value="1"/>
</dbReference>
<protein>
    <recommendedName>
        <fullName evidence="5">Glutathione S-transferase</fullName>
    </recommendedName>
</protein>
<dbReference type="PANTHER" id="PTHR43969:SF9">
    <property type="entry name" value="GLUTATHIONE S TRANSFERASE D10, ISOFORM A-RELATED"/>
    <property type="match status" value="1"/>
</dbReference>
<dbReference type="GO" id="GO:0006749">
    <property type="term" value="P:glutathione metabolic process"/>
    <property type="evidence" value="ECO:0007669"/>
    <property type="project" value="TreeGrafter"/>
</dbReference>
<dbReference type="PANTHER" id="PTHR43969">
    <property type="entry name" value="GLUTATHIONE S TRANSFERASE D10, ISOFORM A-RELATED"/>
    <property type="match status" value="1"/>
</dbReference>
<proteinExistence type="predicted"/>
<dbReference type="SFLD" id="SFLDS00019">
    <property type="entry name" value="Glutathione_Transferase_(cytos"/>
    <property type="match status" value="1"/>
</dbReference>
<dbReference type="EMBL" id="GDRN01073628">
    <property type="protein sequence ID" value="JAI63355.1"/>
    <property type="molecule type" value="Transcribed_RNA"/>
</dbReference>
<dbReference type="InterPro" id="IPR040079">
    <property type="entry name" value="Glutathione_S-Trfase"/>
</dbReference>
<dbReference type="Pfam" id="PF13417">
    <property type="entry name" value="GST_N_3"/>
    <property type="match status" value="1"/>
</dbReference>
<dbReference type="SFLD" id="SFLDG01153">
    <property type="entry name" value="Main.4:_Theta-like"/>
    <property type="match status" value="1"/>
</dbReference>
<name>A0A0P4WPH2_SCYOL</name>
<dbReference type="PROSITE" id="PS50405">
    <property type="entry name" value="GST_CTER"/>
    <property type="match status" value="1"/>
</dbReference>
<dbReference type="InterPro" id="IPR036282">
    <property type="entry name" value="Glutathione-S-Trfase_C_sf"/>
</dbReference>
<dbReference type="SUPFAM" id="SSF52833">
    <property type="entry name" value="Thioredoxin-like"/>
    <property type="match status" value="1"/>
</dbReference>
<dbReference type="InterPro" id="IPR010987">
    <property type="entry name" value="Glutathione-S-Trfase_C-like"/>
</dbReference>
<dbReference type="PROSITE" id="PS50404">
    <property type="entry name" value="GST_NTER"/>
    <property type="match status" value="1"/>
</dbReference>
<evidence type="ECO:0000259" key="2">
    <source>
        <dbReference type="PROSITE" id="PS50404"/>
    </source>
</evidence>
<dbReference type="SUPFAM" id="SSF47616">
    <property type="entry name" value="GST C-terminal domain-like"/>
    <property type="match status" value="1"/>
</dbReference>
<evidence type="ECO:0000256" key="1">
    <source>
        <dbReference type="ARBA" id="ARBA00011738"/>
    </source>
</evidence>
<evidence type="ECO:0000313" key="4">
    <source>
        <dbReference type="EMBL" id="JAI63355.1"/>
    </source>
</evidence>
<dbReference type="InterPro" id="IPR004045">
    <property type="entry name" value="Glutathione_S-Trfase_N"/>
</dbReference>
<sequence>MAWLSTEFYYYKGSPPCRAVWMTLKMLNVEYEPKEVDLLKAENKRPWFLRLNPQHTVPTLTEGDFALWESRAIMMYLMNKYATEENQYLYPKEPEERAKVDRMLFFDMGTLYHSIKEYFAPKIYDGLPPDPEKENLLKTSLDHLDHFLEIGGVPYLCGERITIADVAVLASVTELDAMEYNYRCYGEFNRWVERVKAAIKPYKECCEEGVRMTKDRTKFLETEVKKQMEKERKASLPKK</sequence>
<evidence type="ECO:0008006" key="5">
    <source>
        <dbReference type="Google" id="ProtNLM"/>
    </source>
</evidence>
<organism evidence="4">
    <name type="scientific">Scylla olivacea</name>
    <name type="common">Orange mud crab</name>
    <name type="synonym">Cancer olivacea</name>
    <dbReference type="NCBI Taxonomy" id="85551"/>
    <lineage>
        <taxon>Eukaryota</taxon>
        <taxon>Metazoa</taxon>
        <taxon>Ecdysozoa</taxon>
        <taxon>Arthropoda</taxon>
        <taxon>Crustacea</taxon>
        <taxon>Multicrustacea</taxon>
        <taxon>Malacostraca</taxon>
        <taxon>Eumalacostraca</taxon>
        <taxon>Eucarida</taxon>
        <taxon>Decapoda</taxon>
        <taxon>Pleocyemata</taxon>
        <taxon>Brachyura</taxon>
        <taxon>Eubrachyura</taxon>
        <taxon>Portunoidea</taxon>
        <taxon>Portunidae</taxon>
        <taxon>Portuninae</taxon>
        <taxon>Scylla</taxon>
    </lineage>
</organism>
<comment type="subunit">
    <text evidence="1">Homodimer.</text>
</comment>
<dbReference type="Gene3D" id="3.40.30.10">
    <property type="entry name" value="Glutaredoxin"/>
    <property type="match status" value="1"/>
</dbReference>
<dbReference type="GO" id="GO:0004364">
    <property type="term" value="F:glutathione transferase activity"/>
    <property type="evidence" value="ECO:0007669"/>
    <property type="project" value="TreeGrafter"/>
</dbReference>
<evidence type="ECO:0000259" key="3">
    <source>
        <dbReference type="PROSITE" id="PS50405"/>
    </source>
</evidence>
<dbReference type="Gene3D" id="1.20.1050.10">
    <property type="match status" value="1"/>
</dbReference>
<dbReference type="SFLD" id="SFLDG00358">
    <property type="entry name" value="Main_(cytGST)"/>
    <property type="match status" value="1"/>
</dbReference>
<dbReference type="CDD" id="cd03177">
    <property type="entry name" value="GST_C_Delta_Epsilon"/>
    <property type="match status" value="1"/>
</dbReference>
<reference evidence="4" key="1">
    <citation type="submission" date="2015-09" db="EMBL/GenBank/DDBJ databases">
        <title>Scylla olivacea transcriptome.</title>
        <authorList>
            <person name="Ikhwanuddin M."/>
        </authorList>
    </citation>
    <scope>NUCLEOTIDE SEQUENCE</scope>
</reference>
<dbReference type="AlphaFoldDB" id="A0A0P4WPH2"/>
<feature type="domain" description="GST N-terminal" evidence="2">
    <location>
        <begin position="4"/>
        <end position="85"/>
    </location>
</feature>
<dbReference type="InterPro" id="IPR036249">
    <property type="entry name" value="Thioredoxin-like_sf"/>
</dbReference>
<dbReference type="FunFam" id="3.40.30.10:FF:000034">
    <property type="entry name" value="glutathione S-transferase 1"/>
    <property type="match status" value="1"/>
</dbReference>
<feature type="domain" description="GST C-terminal" evidence="3">
    <location>
        <begin position="93"/>
        <end position="219"/>
    </location>
</feature>